<dbReference type="KEGG" id="tet:TTHERM_00578810"/>
<feature type="region of interest" description="Disordered" evidence="1">
    <location>
        <begin position="799"/>
        <end position="954"/>
    </location>
</feature>
<evidence type="ECO:0000256" key="1">
    <source>
        <dbReference type="SAM" id="MobiDB-lite"/>
    </source>
</evidence>
<keyword evidence="3" id="KW-1185">Reference proteome</keyword>
<feature type="compositionally biased region" description="Polar residues" evidence="1">
    <location>
        <begin position="271"/>
        <end position="280"/>
    </location>
</feature>
<feature type="compositionally biased region" description="Low complexity" evidence="1">
    <location>
        <begin position="945"/>
        <end position="954"/>
    </location>
</feature>
<feature type="compositionally biased region" description="Polar residues" evidence="1">
    <location>
        <begin position="408"/>
        <end position="442"/>
    </location>
</feature>
<dbReference type="Proteomes" id="UP000009168">
    <property type="component" value="Unassembled WGS sequence"/>
</dbReference>
<feature type="compositionally biased region" description="Low complexity" evidence="1">
    <location>
        <begin position="446"/>
        <end position="456"/>
    </location>
</feature>
<protein>
    <submittedName>
        <fullName evidence="2">Uncharacterized protein</fullName>
    </submittedName>
</protein>
<feature type="compositionally biased region" description="Low complexity" evidence="1">
    <location>
        <begin position="884"/>
        <end position="894"/>
    </location>
</feature>
<feature type="region of interest" description="Disordered" evidence="1">
    <location>
        <begin position="999"/>
        <end position="1029"/>
    </location>
</feature>
<dbReference type="GeneID" id="7833770"/>
<feature type="compositionally biased region" description="Basic and acidic residues" evidence="1">
    <location>
        <begin position="829"/>
        <end position="855"/>
    </location>
</feature>
<feature type="region of interest" description="Disordered" evidence="1">
    <location>
        <begin position="271"/>
        <end position="331"/>
    </location>
</feature>
<feature type="region of interest" description="Disordered" evidence="1">
    <location>
        <begin position="1230"/>
        <end position="1277"/>
    </location>
</feature>
<proteinExistence type="predicted"/>
<feature type="compositionally biased region" description="Polar residues" evidence="1">
    <location>
        <begin position="868"/>
        <end position="883"/>
    </location>
</feature>
<evidence type="ECO:0000313" key="2">
    <source>
        <dbReference type="EMBL" id="EAS02637.2"/>
    </source>
</evidence>
<organism evidence="2 3">
    <name type="scientific">Tetrahymena thermophila (strain SB210)</name>
    <dbReference type="NCBI Taxonomy" id="312017"/>
    <lineage>
        <taxon>Eukaryota</taxon>
        <taxon>Sar</taxon>
        <taxon>Alveolata</taxon>
        <taxon>Ciliophora</taxon>
        <taxon>Intramacronucleata</taxon>
        <taxon>Oligohymenophorea</taxon>
        <taxon>Hymenostomatida</taxon>
        <taxon>Tetrahymenina</taxon>
        <taxon>Tetrahymenidae</taxon>
        <taxon>Tetrahymena</taxon>
    </lineage>
</organism>
<name>I7MH55_TETTS</name>
<feature type="region of interest" description="Disordered" evidence="1">
    <location>
        <begin position="514"/>
        <end position="541"/>
    </location>
</feature>
<sequence>MNAAGVRENMNQLAPSQKKLIRNEEPPQSDLNSLQQQIMPSAKRSFSAEGTVKRCSKLRTTVRNEFFNGAKNANPEEDTSQKKTTLVVLKRYNSAFPKDFFGNVRQGNDQVSNRVHQNDSSAPSNQGIVPTGYTYSIRQDSYQFLQQQQQQLGFLNDNQSQQNSKLSRQQMQNLNQSQYLHQNMYSLQQGVKQMMPAPVQFQQQNLSSMQNSLQMINQPFPSSQILQQQQQYKYRCQSEADSPIKKSAYDILENSSRIPQITQSEQKIQYNNQSGPSATHQMYIQQKQQPQQIQYLKNNPINSSQHQNYNQSYLNSNNYPSSSLVSGENSPLKEQKFNNQTSFTTASSQWKHIFTNNQQTQNQIPKIQQFQAANSIIKNQFKARQNIPPKPQFQHQNYAYCKTEQNEDSVQSNSNSITDNPHSINSNNIDMFRNTINNDTPKFTSDDSTTLSSQQNQTNSFTAAIIQQQLMQRVQNNNPSQIINKSQFSNNQTQNEQLNLKIVQQNANAPSSYHIQTKQKRKSQAARSQSEIKLSNSIYSNQNQDQALNNFDKKNPLYEEGLQKSEKGDANLDQVEDKKNNLNYATFSSSSLLKINYLQNEKKKQIEQEKQQISSHQQPTSILQQNLQNNNNNLLNSLQLQQNVNLQQKQQTNMLNSSSGSGEDKLNFNQSRQFFDFQIQMQNESQNGLVQSINGTQNEINILDNKQLLNKDYSCFQFNLQPIPGLQNQALIGQNSYQSYHLNSRNISPEDDRNGKENLINQINNIFQNKANKVDLQHSQKSNYLNILHSQQNGLTQKISSNSSENVNDQNQSSSENKKSSSSIQKPRKQNEEFKEQKYTNEFIDDHIRNSEKLVSRASQIEEESPTEKASNLSRKNSNSQQPKQAKSTSISSSAKKKSRIKVIYPAQMDPNSLNQSSNLRTQSEANLSTRQKKNSIIKPFQCQNNNDNKIDNNANDISEDNFSPVHFHRLNTEADKDSENIQSNYDFSRKVFSVSSFQQLDSNNPDSAQQKKRVRKPKSYHSQQVFNLNSSDTKKKIGFFNYNQEQTTSNNITQIIENTQISNYQNTNAKEKQQQDQSQVQNTSTTTLPKIYTHQNTLSQSKQNFSKQRIRFNSYQKSKTEISPKDEENQNNLSLSNQFQNQVQQKKNNLSQQQQQPSSQLNQKNNQTMKLSDFVSLTEKKQSAGSSDYEQKKTNPNEGNQKEQLQVKANPFLQSNLNPNQFEFSFRNNQCQKESEKQISQQINKHKIQSDSQQSSRNSIVQPNNNNSNQANNNHNNQNQIYEQKSQQHAAHNQLTNQLYNFKLNINNQQPYQSKDTTSIKLSSSQLKQPNKFLSEKKQLISQNLKTDYS</sequence>
<dbReference type="EMBL" id="GG662527">
    <property type="protein sequence ID" value="EAS02637.2"/>
    <property type="molecule type" value="Genomic_DNA"/>
</dbReference>
<feature type="region of interest" description="Disordered" evidence="1">
    <location>
        <begin position="404"/>
        <end position="456"/>
    </location>
</feature>
<feature type="compositionally biased region" description="Low complexity" evidence="1">
    <location>
        <begin position="1263"/>
        <end position="1277"/>
    </location>
</feature>
<feature type="compositionally biased region" description="Polar residues" evidence="1">
    <location>
        <begin position="1230"/>
        <end position="1244"/>
    </location>
</feature>
<accession>I7MH55</accession>
<feature type="region of interest" description="Disordered" evidence="1">
    <location>
        <begin position="1141"/>
        <end position="1204"/>
    </location>
</feature>
<evidence type="ECO:0000313" key="3">
    <source>
        <dbReference type="Proteomes" id="UP000009168"/>
    </source>
</evidence>
<feature type="compositionally biased region" description="Polar residues" evidence="1">
    <location>
        <begin position="910"/>
        <end position="930"/>
    </location>
</feature>
<feature type="compositionally biased region" description="Basic residues" evidence="1">
    <location>
        <begin position="1011"/>
        <end position="1020"/>
    </location>
</feature>
<reference evidence="3" key="1">
    <citation type="journal article" date="2006" name="PLoS Biol.">
        <title>Macronuclear genome sequence of the ciliate Tetrahymena thermophila, a model eukaryote.</title>
        <authorList>
            <person name="Eisen J.A."/>
            <person name="Coyne R.S."/>
            <person name="Wu M."/>
            <person name="Wu D."/>
            <person name="Thiagarajan M."/>
            <person name="Wortman J.R."/>
            <person name="Badger J.H."/>
            <person name="Ren Q."/>
            <person name="Amedeo P."/>
            <person name="Jones K.M."/>
            <person name="Tallon L.J."/>
            <person name="Delcher A.L."/>
            <person name="Salzberg S.L."/>
            <person name="Silva J.C."/>
            <person name="Haas B.J."/>
            <person name="Majoros W.H."/>
            <person name="Farzad M."/>
            <person name="Carlton J.M."/>
            <person name="Smith R.K. Jr."/>
            <person name="Garg J."/>
            <person name="Pearlman R.E."/>
            <person name="Karrer K.M."/>
            <person name="Sun L."/>
            <person name="Manning G."/>
            <person name="Elde N.C."/>
            <person name="Turkewitz A.P."/>
            <person name="Asai D.J."/>
            <person name="Wilkes D.E."/>
            <person name="Wang Y."/>
            <person name="Cai H."/>
            <person name="Collins K."/>
            <person name="Stewart B.A."/>
            <person name="Lee S.R."/>
            <person name="Wilamowska K."/>
            <person name="Weinberg Z."/>
            <person name="Ruzzo W.L."/>
            <person name="Wloga D."/>
            <person name="Gaertig J."/>
            <person name="Frankel J."/>
            <person name="Tsao C.-C."/>
            <person name="Gorovsky M.A."/>
            <person name="Keeling P.J."/>
            <person name="Waller R.F."/>
            <person name="Patron N.J."/>
            <person name="Cherry J.M."/>
            <person name="Stover N.A."/>
            <person name="Krieger C.J."/>
            <person name="del Toro C."/>
            <person name="Ryder H.F."/>
            <person name="Williamson S.C."/>
            <person name="Barbeau R.A."/>
            <person name="Hamilton E.P."/>
            <person name="Orias E."/>
        </authorList>
    </citation>
    <scope>NUCLEOTIDE SEQUENCE [LARGE SCALE GENOMIC DNA]</scope>
    <source>
        <strain evidence="3">SB210</strain>
    </source>
</reference>
<feature type="compositionally biased region" description="Polar residues" evidence="1">
    <location>
        <begin position="1251"/>
        <end position="1262"/>
    </location>
</feature>
<gene>
    <name evidence="2" type="ORF">TTHERM_00578810</name>
</gene>
<feature type="region of interest" description="Disordered" evidence="1">
    <location>
        <begin position="1"/>
        <end position="34"/>
    </location>
</feature>
<feature type="compositionally biased region" description="Polar residues" evidence="1">
    <location>
        <begin position="525"/>
        <end position="541"/>
    </location>
</feature>
<feature type="compositionally biased region" description="Low complexity" evidence="1">
    <location>
        <begin position="302"/>
        <end position="323"/>
    </location>
</feature>
<feature type="compositionally biased region" description="Low complexity" evidence="1">
    <location>
        <begin position="808"/>
        <end position="825"/>
    </location>
</feature>
<dbReference type="InParanoid" id="I7MH55"/>
<feature type="compositionally biased region" description="Polar residues" evidence="1">
    <location>
        <begin position="999"/>
        <end position="1009"/>
    </location>
</feature>
<feature type="compositionally biased region" description="Low complexity" evidence="1">
    <location>
        <begin position="281"/>
        <end position="295"/>
    </location>
</feature>
<feature type="compositionally biased region" description="Low complexity" evidence="1">
    <location>
        <begin position="1141"/>
        <end position="1168"/>
    </location>
</feature>
<dbReference type="RefSeq" id="XP_001022882.2">
    <property type="nucleotide sequence ID" value="XM_001022882.2"/>
</dbReference>